<keyword evidence="12" id="KW-1185">Reference proteome</keyword>
<dbReference type="InterPro" id="IPR018253">
    <property type="entry name" value="DnaJ_domain_CS"/>
</dbReference>
<organism evidence="11 12">
    <name type="scientific">Cordylochernes scorpioides</name>
    <dbReference type="NCBI Taxonomy" id="51811"/>
    <lineage>
        <taxon>Eukaryota</taxon>
        <taxon>Metazoa</taxon>
        <taxon>Ecdysozoa</taxon>
        <taxon>Arthropoda</taxon>
        <taxon>Chelicerata</taxon>
        <taxon>Arachnida</taxon>
        <taxon>Pseudoscorpiones</taxon>
        <taxon>Cheliferoidea</taxon>
        <taxon>Chernetidae</taxon>
        <taxon>Cordylochernes</taxon>
    </lineage>
</organism>
<dbReference type="PROSITE" id="PS00636">
    <property type="entry name" value="DNAJ_1"/>
    <property type="match status" value="1"/>
</dbReference>
<evidence type="ECO:0000256" key="7">
    <source>
        <dbReference type="SAM" id="MobiDB-lite"/>
    </source>
</evidence>
<dbReference type="PANTHER" id="PTHR43999">
    <property type="entry name" value="DNAJ HOMOLOG SUBFAMILY C MEMBER 2"/>
    <property type="match status" value="1"/>
</dbReference>
<dbReference type="Pfam" id="PF23082">
    <property type="entry name" value="Myb_DNA-binding_2"/>
    <property type="match status" value="1"/>
</dbReference>
<feature type="coiled-coil region" evidence="6">
    <location>
        <begin position="202"/>
        <end position="275"/>
    </location>
</feature>
<dbReference type="SUPFAM" id="SSF46689">
    <property type="entry name" value="Homeodomain-like"/>
    <property type="match status" value="2"/>
</dbReference>
<protein>
    <recommendedName>
        <fullName evidence="3">DnaJ homolog subfamily C member 2</fullName>
    </recommendedName>
</protein>
<keyword evidence="5" id="KW-0143">Chaperone</keyword>
<evidence type="ECO:0000259" key="8">
    <source>
        <dbReference type="PROSITE" id="PS50076"/>
    </source>
</evidence>
<dbReference type="PROSITE" id="PS50076">
    <property type="entry name" value="DNAJ_2"/>
    <property type="match status" value="1"/>
</dbReference>
<gene>
    <name evidence="11" type="ORF">LAZ67_21001612</name>
</gene>
<dbReference type="EMBL" id="CP092883">
    <property type="protein sequence ID" value="UYV82289.1"/>
    <property type="molecule type" value="Genomic_DNA"/>
</dbReference>
<feature type="region of interest" description="Disordered" evidence="7">
    <location>
        <begin position="348"/>
        <end position="368"/>
    </location>
</feature>
<keyword evidence="4" id="KW-0963">Cytoplasm</keyword>
<dbReference type="Pfam" id="PF00249">
    <property type="entry name" value="Myb_DNA-binding"/>
    <property type="match status" value="1"/>
</dbReference>
<dbReference type="InterPro" id="IPR042569">
    <property type="entry name" value="RAC_head_sf"/>
</dbReference>
<dbReference type="CDD" id="cd06257">
    <property type="entry name" value="DnaJ"/>
    <property type="match status" value="1"/>
</dbReference>
<dbReference type="InterPro" id="IPR044634">
    <property type="entry name" value="Zuotin/DnaJC2"/>
</dbReference>
<dbReference type="CDD" id="cd00167">
    <property type="entry name" value="SANT"/>
    <property type="match status" value="1"/>
</dbReference>
<dbReference type="Pfam" id="PF21884">
    <property type="entry name" value="ZUO1-like_ZHD"/>
    <property type="match status" value="1"/>
</dbReference>
<feature type="domain" description="J" evidence="8">
    <location>
        <begin position="26"/>
        <end position="100"/>
    </location>
</feature>
<dbReference type="Gene3D" id="1.10.10.60">
    <property type="entry name" value="Homeodomain-like"/>
    <property type="match status" value="2"/>
</dbReference>
<dbReference type="SUPFAM" id="SSF46565">
    <property type="entry name" value="Chaperone J-domain"/>
    <property type="match status" value="1"/>
</dbReference>
<dbReference type="SMART" id="SM00717">
    <property type="entry name" value="SANT"/>
    <property type="match status" value="2"/>
</dbReference>
<evidence type="ECO:0000259" key="9">
    <source>
        <dbReference type="PROSITE" id="PS50090"/>
    </source>
</evidence>
<dbReference type="Pfam" id="PF00226">
    <property type="entry name" value="DnaJ"/>
    <property type="match status" value="1"/>
</dbReference>
<name>A0ABY6LM74_9ARAC</name>
<evidence type="ECO:0000259" key="10">
    <source>
        <dbReference type="PROSITE" id="PS51294"/>
    </source>
</evidence>
<keyword evidence="6" id="KW-0175">Coiled coil</keyword>
<evidence type="ECO:0000313" key="12">
    <source>
        <dbReference type="Proteomes" id="UP001235939"/>
    </source>
</evidence>
<dbReference type="InterPro" id="IPR036869">
    <property type="entry name" value="J_dom_sf"/>
</dbReference>
<evidence type="ECO:0000256" key="6">
    <source>
        <dbReference type="SAM" id="Coils"/>
    </source>
</evidence>
<evidence type="ECO:0000256" key="5">
    <source>
        <dbReference type="ARBA" id="ARBA00023186"/>
    </source>
</evidence>
<dbReference type="Gene3D" id="1.10.8.840">
    <property type="entry name" value="Ribosome-associated complex head domain"/>
    <property type="match status" value="1"/>
</dbReference>
<evidence type="ECO:0000256" key="3">
    <source>
        <dbReference type="ARBA" id="ARBA00014469"/>
    </source>
</evidence>
<evidence type="ECO:0000256" key="1">
    <source>
        <dbReference type="ARBA" id="ARBA00004123"/>
    </source>
</evidence>
<dbReference type="InterPro" id="IPR009057">
    <property type="entry name" value="Homeodomain-like_sf"/>
</dbReference>
<dbReference type="InterPro" id="IPR017930">
    <property type="entry name" value="Myb_dom"/>
</dbReference>
<dbReference type="Pfam" id="PF16717">
    <property type="entry name" value="RAC_head"/>
    <property type="match status" value="1"/>
</dbReference>
<dbReference type="PANTHER" id="PTHR43999:SF1">
    <property type="entry name" value="DNAJ HOMOLOG SUBFAMILY C MEMBER 2"/>
    <property type="match status" value="1"/>
</dbReference>
<dbReference type="Proteomes" id="UP001235939">
    <property type="component" value="Chromosome 21"/>
</dbReference>
<accession>A0ABY6LM74</accession>
<dbReference type="PROSITE" id="PS50090">
    <property type="entry name" value="MYB_LIKE"/>
    <property type="match status" value="1"/>
</dbReference>
<dbReference type="PROSITE" id="PS51294">
    <property type="entry name" value="HTH_MYB"/>
    <property type="match status" value="1"/>
</dbReference>
<dbReference type="InterPro" id="IPR001623">
    <property type="entry name" value="DnaJ_domain"/>
</dbReference>
<proteinExistence type="predicted"/>
<evidence type="ECO:0000313" key="11">
    <source>
        <dbReference type="EMBL" id="UYV82289.1"/>
    </source>
</evidence>
<dbReference type="InterPro" id="IPR032003">
    <property type="entry name" value="RAC_head"/>
</dbReference>
<evidence type="ECO:0000256" key="4">
    <source>
        <dbReference type="ARBA" id="ARBA00022490"/>
    </source>
</evidence>
<dbReference type="Gene3D" id="1.10.287.110">
    <property type="entry name" value="DnaJ domain"/>
    <property type="match status" value="1"/>
</dbReference>
<feature type="region of interest" description="Disordered" evidence="7">
    <location>
        <begin position="1"/>
        <end position="25"/>
    </location>
</feature>
<feature type="domain" description="Myb-like" evidence="9">
    <location>
        <begin position="474"/>
        <end position="521"/>
    </location>
</feature>
<reference evidence="11 12" key="1">
    <citation type="submission" date="2022-01" db="EMBL/GenBank/DDBJ databases">
        <title>A chromosomal length assembly of Cordylochernes scorpioides.</title>
        <authorList>
            <person name="Zeh D."/>
            <person name="Zeh J."/>
        </authorList>
    </citation>
    <scope>NUCLEOTIDE SEQUENCE [LARGE SCALE GENOMIC DNA]</scope>
    <source>
        <strain evidence="11">IN4F17</strain>
        <tissue evidence="11">Whole Body</tissue>
    </source>
</reference>
<feature type="domain" description="HTH myb-type" evidence="10">
    <location>
        <begin position="473"/>
        <end position="521"/>
    </location>
</feature>
<dbReference type="InterPro" id="IPR001005">
    <property type="entry name" value="SANT/Myb"/>
</dbReference>
<comment type="subcellular location">
    <subcellularLocation>
        <location evidence="2">Cytoplasm</location>
        <location evidence="2">Cytosol</location>
    </subcellularLocation>
    <subcellularLocation>
        <location evidence="1">Nucleus</location>
    </subcellularLocation>
</comment>
<evidence type="ECO:0000256" key="2">
    <source>
        <dbReference type="ARBA" id="ARBA00004514"/>
    </source>
</evidence>
<sequence>MRRPLKAWHTSRAWTPRNGRDKQKKRVSSLLMVSAGDEQRGINVILMCADRRKVLWHHPDKRKNRGENIVDEDHDYFVCITKAYEILSNPVKRKSYDSVDPHFDDAIPSLNSTSKANFFKVFTPVFARNSRYHFDSWREFSYKDEEEKDKADNRDERRWIEKQNKIARQKLKKEEMSRIRQLVDNAYACDPRIQAFKEAEKQKKLSQKKARQEAAKAKQEQELRLKREAEEAEKLAKQKEEEEARIEKDRLKREKEIQKKNLKKARKVLQQLCEENGFFAQSETEKISHMAEVDRLCYQLSLVKLQSLNKVLENSSPNNARDTFLKEVTCCVQIKTIGEQLCRENQNLNTGSKTAPAKDSSGGQKEQESWSPADIQLLIKAVNLFPAGTANRWQVVSEFMNQHGSSRPRQAKEVLAKTKELQKLAGCVADTNLKDEVNQRAFESLEKSQKNNNMMQRALKDDSAPSERFDAPQPWSAEEQKLLEQALKTFPSSTTDRWDRIADCIPNRTKKDCMVRYKVII</sequence>
<dbReference type="InterPro" id="IPR054076">
    <property type="entry name" value="ZUO1-like_ZHD"/>
</dbReference>